<dbReference type="Proteomes" id="UP000324611">
    <property type="component" value="Unassembled WGS sequence"/>
</dbReference>
<evidence type="ECO:0000256" key="1">
    <source>
        <dbReference type="SAM" id="Phobius"/>
    </source>
</evidence>
<evidence type="ECO:0000313" key="3">
    <source>
        <dbReference type="EMBL" id="KAA2241812.1"/>
    </source>
</evidence>
<proteinExistence type="predicted"/>
<dbReference type="GO" id="GO:0005975">
    <property type="term" value="P:carbohydrate metabolic process"/>
    <property type="evidence" value="ECO:0007669"/>
    <property type="project" value="InterPro"/>
</dbReference>
<keyword evidence="1" id="KW-1133">Transmembrane helix</keyword>
<protein>
    <submittedName>
        <fullName evidence="3">Polysaccharide deacetylase family protein</fullName>
    </submittedName>
</protein>
<dbReference type="AlphaFoldDB" id="A0A5B2VU22"/>
<comment type="caution">
    <text evidence="3">The sequence shown here is derived from an EMBL/GenBank/DDBJ whole genome shotgun (WGS) entry which is preliminary data.</text>
</comment>
<dbReference type="InterPro" id="IPR002509">
    <property type="entry name" value="NODB_dom"/>
</dbReference>
<accession>A0A5B2VU22</accession>
<name>A0A5B2VU22_9BACT</name>
<dbReference type="RefSeq" id="WP_149839318.1">
    <property type="nucleotide sequence ID" value="NZ_VUOC01000003.1"/>
</dbReference>
<reference evidence="3 4" key="1">
    <citation type="submission" date="2019-09" db="EMBL/GenBank/DDBJ databases">
        <title>Chitinophaga ginsengihumi sp. nov., isolated from soil of ginseng rhizosphere.</title>
        <authorList>
            <person name="Lee J."/>
        </authorList>
    </citation>
    <scope>NUCLEOTIDE SEQUENCE [LARGE SCALE GENOMIC DNA]</scope>
    <source>
        <strain evidence="3 4">BN140078</strain>
    </source>
</reference>
<dbReference type="PANTHER" id="PTHR10587">
    <property type="entry name" value="GLYCOSYL TRANSFERASE-RELATED"/>
    <property type="match status" value="1"/>
</dbReference>
<dbReference type="InterPro" id="IPR050248">
    <property type="entry name" value="Polysacc_deacetylase_ArnD"/>
</dbReference>
<feature type="domain" description="NodB homology" evidence="2">
    <location>
        <begin position="67"/>
        <end position="245"/>
    </location>
</feature>
<evidence type="ECO:0000259" key="2">
    <source>
        <dbReference type="PROSITE" id="PS51677"/>
    </source>
</evidence>
<organism evidence="3 4">
    <name type="scientific">Chitinophaga agrisoli</name>
    <dbReference type="NCBI Taxonomy" id="2607653"/>
    <lineage>
        <taxon>Bacteria</taxon>
        <taxon>Pseudomonadati</taxon>
        <taxon>Bacteroidota</taxon>
        <taxon>Chitinophagia</taxon>
        <taxon>Chitinophagales</taxon>
        <taxon>Chitinophagaceae</taxon>
        <taxon>Chitinophaga</taxon>
    </lineage>
</organism>
<dbReference type="EMBL" id="VUOC01000003">
    <property type="protein sequence ID" value="KAA2241812.1"/>
    <property type="molecule type" value="Genomic_DNA"/>
</dbReference>
<sequence>MLYRLTNIITFVLLAVLLYVHNARQPLSWWVFVALLIAYTGVLAWGSISIAANFYMPVTCKVNTTEKVVALTFDDGPLTAYTPQLLDILKAQQVPAAFFCIGKNIAGQGALLQRIHEEGHLIGNHSYSHHFWFDLFGMRRMLDELRQADAAVERAIGKRPRFFRPPYGVTNPNLRNAVRRGGYYPLGWNIRSLDTVAKEAEPLLRRITGRLQPGSIILLHDSPAITVEILPVLIKQIHEHGYTIKRIDQLLNIPAYA</sequence>
<dbReference type="GO" id="GO:0016810">
    <property type="term" value="F:hydrolase activity, acting on carbon-nitrogen (but not peptide) bonds"/>
    <property type="evidence" value="ECO:0007669"/>
    <property type="project" value="InterPro"/>
</dbReference>
<feature type="transmembrane region" description="Helical" evidence="1">
    <location>
        <begin position="32"/>
        <end position="55"/>
    </location>
</feature>
<evidence type="ECO:0000313" key="4">
    <source>
        <dbReference type="Proteomes" id="UP000324611"/>
    </source>
</evidence>
<dbReference type="CDD" id="cd10917">
    <property type="entry name" value="CE4_NodB_like_6s_7s"/>
    <property type="match status" value="1"/>
</dbReference>
<dbReference type="Pfam" id="PF01522">
    <property type="entry name" value="Polysacc_deac_1"/>
    <property type="match status" value="1"/>
</dbReference>
<keyword evidence="1" id="KW-0472">Membrane</keyword>
<keyword evidence="1" id="KW-0812">Transmembrane</keyword>
<keyword evidence="4" id="KW-1185">Reference proteome</keyword>
<dbReference type="Gene3D" id="3.20.20.370">
    <property type="entry name" value="Glycoside hydrolase/deacetylase"/>
    <property type="match status" value="1"/>
</dbReference>
<gene>
    <name evidence="3" type="ORF">F0L74_18280</name>
</gene>
<dbReference type="InterPro" id="IPR011330">
    <property type="entry name" value="Glyco_hydro/deAcase_b/a-brl"/>
</dbReference>
<dbReference type="PROSITE" id="PS51677">
    <property type="entry name" value="NODB"/>
    <property type="match status" value="1"/>
</dbReference>
<reference evidence="3 4" key="2">
    <citation type="submission" date="2019-09" db="EMBL/GenBank/DDBJ databases">
        <authorList>
            <person name="Jin C."/>
        </authorList>
    </citation>
    <scope>NUCLEOTIDE SEQUENCE [LARGE SCALE GENOMIC DNA]</scope>
    <source>
        <strain evidence="3 4">BN140078</strain>
    </source>
</reference>
<dbReference type="SUPFAM" id="SSF88713">
    <property type="entry name" value="Glycoside hydrolase/deacetylase"/>
    <property type="match status" value="1"/>
</dbReference>